<sequence length="262" mass="28842">MAAPEPPPFDVAFGVKFTTDYIFRGVTQTDGNAAVQGYAELRAWDWVYLGIAGSNVDFPAYAGMSDPSAEIDLYGGLRHTWGAFTGDVGFIYYYYTGQANNGAYGGGFPANQLDFWEIYFKPTYVVNDIVTVGGNLFYTDSFAGSGASGTYLSGTLKIALPNYTSNKDWGWYVSGELGYQWLGDTDLSSQYILAGNSNYALVDYTTWNVGVGFTYKAMTIDLRYYDTDLNRDQCYTNTALFNGCGDRYVASISFDTSLLSLK</sequence>
<reference evidence="1" key="2">
    <citation type="submission" date="2020-09" db="EMBL/GenBank/DDBJ databases">
        <authorList>
            <person name="Sun Q."/>
            <person name="Sedlacek I."/>
        </authorList>
    </citation>
    <scope>NUCLEOTIDE SEQUENCE</scope>
    <source>
        <strain evidence="1">CCM 7897</strain>
    </source>
</reference>
<reference evidence="1" key="1">
    <citation type="journal article" date="2014" name="Int. J. Syst. Evol. Microbiol.">
        <title>Complete genome sequence of Corynebacterium casei LMG S-19264T (=DSM 44701T), isolated from a smear-ripened cheese.</title>
        <authorList>
            <consortium name="US DOE Joint Genome Institute (JGI-PGF)"/>
            <person name="Walter F."/>
            <person name="Albersmeier A."/>
            <person name="Kalinowski J."/>
            <person name="Ruckert C."/>
        </authorList>
    </citation>
    <scope>NUCLEOTIDE SEQUENCE</scope>
    <source>
        <strain evidence="1">CCM 7897</strain>
    </source>
</reference>
<dbReference type="AlphaFoldDB" id="A0A917CI39"/>
<dbReference type="Proteomes" id="UP000606044">
    <property type="component" value="Unassembled WGS sequence"/>
</dbReference>
<evidence type="ECO:0000313" key="2">
    <source>
        <dbReference type="Proteomes" id="UP000606044"/>
    </source>
</evidence>
<comment type="caution">
    <text evidence="1">The sequence shown here is derived from an EMBL/GenBank/DDBJ whole genome shotgun (WGS) entry which is preliminary data.</text>
</comment>
<name>A0A917CI39_9HYPH</name>
<accession>A0A917CI39</accession>
<dbReference type="NCBIfam" id="TIGR02001">
    <property type="entry name" value="gcw_chp"/>
    <property type="match status" value="1"/>
</dbReference>
<protein>
    <submittedName>
        <fullName evidence="1">Uncharacterized protein</fullName>
    </submittedName>
</protein>
<dbReference type="Pfam" id="PF09694">
    <property type="entry name" value="Gcw_chp"/>
    <property type="match status" value="1"/>
</dbReference>
<keyword evidence="2" id="KW-1185">Reference proteome</keyword>
<proteinExistence type="predicted"/>
<gene>
    <name evidence="1" type="ORF">GCM10007301_56620</name>
</gene>
<dbReference type="InterPro" id="IPR010239">
    <property type="entry name" value="CHP02001"/>
</dbReference>
<evidence type="ECO:0000313" key="1">
    <source>
        <dbReference type="EMBL" id="GGF89371.1"/>
    </source>
</evidence>
<dbReference type="EMBL" id="BMCT01000014">
    <property type="protein sequence ID" value="GGF89371.1"/>
    <property type="molecule type" value="Genomic_DNA"/>
</dbReference>
<organism evidence="1 2">
    <name type="scientific">Azorhizobium oxalatiphilum</name>
    <dbReference type="NCBI Taxonomy" id="980631"/>
    <lineage>
        <taxon>Bacteria</taxon>
        <taxon>Pseudomonadati</taxon>
        <taxon>Pseudomonadota</taxon>
        <taxon>Alphaproteobacteria</taxon>
        <taxon>Hyphomicrobiales</taxon>
        <taxon>Xanthobacteraceae</taxon>
        <taxon>Azorhizobium</taxon>
    </lineage>
</organism>